<reference evidence="1" key="1">
    <citation type="journal article" date="2021" name="Proc. Natl. Acad. Sci. U.S.A.">
        <title>A Catalog of Tens of Thousands of Viruses from Human Metagenomes Reveals Hidden Associations with Chronic Diseases.</title>
        <authorList>
            <person name="Tisza M.J."/>
            <person name="Buck C.B."/>
        </authorList>
    </citation>
    <scope>NUCLEOTIDE SEQUENCE</scope>
    <source>
        <strain evidence="1">CtNQV2</strain>
    </source>
</reference>
<organism evidence="1">
    <name type="scientific">Myoviridae sp. ctNQV2</name>
    <dbReference type="NCBI Taxonomy" id="2827683"/>
    <lineage>
        <taxon>Viruses</taxon>
        <taxon>Duplodnaviria</taxon>
        <taxon>Heunggongvirae</taxon>
        <taxon>Uroviricota</taxon>
        <taxon>Caudoviricetes</taxon>
    </lineage>
</organism>
<evidence type="ECO:0000313" key="1">
    <source>
        <dbReference type="EMBL" id="DAF43866.1"/>
    </source>
</evidence>
<protein>
    <recommendedName>
        <fullName evidence="2">ASCH domain-containing protein</fullName>
    </recommendedName>
</protein>
<name>A0A8S5RZP8_9CAUD</name>
<accession>A0A8S5RZP8</accession>
<dbReference type="EMBL" id="BK032510">
    <property type="protein sequence ID" value="DAF43866.1"/>
    <property type="molecule type" value="Genomic_DNA"/>
</dbReference>
<proteinExistence type="predicted"/>
<evidence type="ECO:0008006" key="2">
    <source>
        <dbReference type="Google" id="ProtNLM"/>
    </source>
</evidence>
<sequence length="123" mass="14341">MEKILYLTLKKQWFDLIHSGIKTEEYREIKPYWIKRLTKCKGNNSFDKTGFFCVKANCWSCLTRTSIGFHPADYTHVHFRLGYAKEAPTMKFEISGFTIGCGNPDWGGTDKDVFIIKLGKRIY</sequence>